<evidence type="ECO:0000313" key="2">
    <source>
        <dbReference type="EMBL" id="KIP09868.1"/>
    </source>
</evidence>
<organism evidence="2 3">
    <name type="scientific">Phlebiopsis gigantea (strain 11061_1 CR5-6)</name>
    <name type="common">White-rot fungus</name>
    <name type="synonym">Peniophora gigantea</name>
    <dbReference type="NCBI Taxonomy" id="745531"/>
    <lineage>
        <taxon>Eukaryota</taxon>
        <taxon>Fungi</taxon>
        <taxon>Dikarya</taxon>
        <taxon>Basidiomycota</taxon>
        <taxon>Agaricomycotina</taxon>
        <taxon>Agaricomycetes</taxon>
        <taxon>Polyporales</taxon>
        <taxon>Phanerochaetaceae</taxon>
        <taxon>Phlebiopsis</taxon>
    </lineage>
</organism>
<feature type="compositionally biased region" description="Polar residues" evidence="1">
    <location>
        <begin position="556"/>
        <end position="566"/>
    </location>
</feature>
<feature type="compositionally biased region" description="Basic and acidic residues" evidence="1">
    <location>
        <begin position="425"/>
        <end position="435"/>
    </location>
</feature>
<sequence>MFGSPPLHTQPQRQGAALVPTPTFNRRSTPPPKLNLGDCSSSLVTTTTTNTSTNAASKPSTAFVFTSSRTIRTLHSLSHPADDAPLLPSEPIPSPSPASSPDPAKSEQRARPHKAPSLSSAQLARHSVGAFDARCVVSSSMRAAGFVPLTQTSAHRLSTSSTPPLPLVPTPADPPRFPPIVFVSPTNVASASFWDYQRTLPYGLPTGRSDNCFYGSPTSPMRPSLHPMPKAKEGSDSSGSSYMPDVASSASSLFSNPSSSQSSMTSTSPHSQDEEEERPLAQRLDGLALHDHFSRGYPFPDTPPRSRTQSARDSSSSKVTTSTDSPSVSIGTITPTLSPVVPTAALPGVSSRSAASPDAGSPSGSHSASPPPSDTSAKSSSSHIASPLSITELYAGSPNVWFADPSPQGVVVKVATARGRTTSSRMDHGGRRGVEARTQTAAADVQVAEVEASSPAVDAEAVVERTPKVVQDLAWIPEEEDEIAMEKEKERQKGKEKERRRRTTKSSTTKSRSPSSMDASPPRPAVKERVHSKGKDRADRSDRSRPTKSKALGPTPTFSTWAVSPTSRDKRVVASRPHVLGAPDPIMERERQREEGQFAKDVVMAHRERDREYARHSHSHRVSHKMRIASAPTDEFTTVYDAGHGRGLGRGERGGRRGHGRSASSVAMSVLSDGETMVHSEDSETMDAIEAVLSV</sequence>
<name>A0A0C3PRL4_PHLG1</name>
<dbReference type="Proteomes" id="UP000053257">
    <property type="component" value="Unassembled WGS sequence"/>
</dbReference>
<feature type="compositionally biased region" description="Low complexity" evidence="1">
    <location>
        <begin position="505"/>
        <end position="516"/>
    </location>
</feature>
<protein>
    <submittedName>
        <fullName evidence="2">Uncharacterized protein</fullName>
    </submittedName>
</protein>
<feature type="region of interest" description="Disordered" evidence="1">
    <location>
        <begin position="417"/>
        <end position="437"/>
    </location>
</feature>
<feature type="compositionally biased region" description="Low complexity" evidence="1">
    <location>
        <begin position="40"/>
        <end position="59"/>
    </location>
</feature>
<feature type="region of interest" description="Disordered" evidence="1">
    <location>
        <begin position="213"/>
        <end position="279"/>
    </location>
</feature>
<accession>A0A0C3PRL4</accession>
<reference evidence="2 3" key="1">
    <citation type="journal article" date="2014" name="PLoS Genet.">
        <title>Analysis of the Phlebiopsis gigantea genome, transcriptome and secretome provides insight into its pioneer colonization strategies of wood.</title>
        <authorList>
            <person name="Hori C."/>
            <person name="Ishida T."/>
            <person name="Igarashi K."/>
            <person name="Samejima M."/>
            <person name="Suzuki H."/>
            <person name="Master E."/>
            <person name="Ferreira P."/>
            <person name="Ruiz-Duenas F.J."/>
            <person name="Held B."/>
            <person name="Canessa P."/>
            <person name="Larrondo L.F."/>
            <person name="Schmoll M."/>
            <person name="Druzhinina I.S."/>
            <person name="Kubicek C.P."/>
            <person name="Gaskell J.A."/>
            <person name="Kersten P."/>
            <person name="St John F."/>
            <person name="Glasner J."/>
            <person name="Sabat G."/>
            <person name="Splinter BonDurant S."/>
            <person name="Syed K."/>
            <person name="Yadav J."/>
            <person name="Mgbeahuruike A.C."/>
            <person name="Kovalchuk A."/>
            <person name="Asiegbu F.O."/>
            <person name="Lackner G."/>
            <person name="Hoffmeister D."/>
            <person name="Rencoret J."/>
            <person name="Gutierrez A."/>
            <person name="Sun H."/>
            <person name="Lindquist E."/>
            <person name="Barry K."/>
            <person name="Riley R."/>
            <person name="Grigoriev I.V."/>
            <person name="Henrissat B."/>
            <person name="Kues U."/>
            <person name="Berka R.M."/>
            <person name="Martinez A.T."/>
            <person name="Covert S.F."/>
            <person name="Blanchette R.A."/>
            <person name="Cullen D."/>
        </authorList>
    </citation>
    <scope>NUCLEOTIDE SEQUENCE [LARGE SCALE GENOMIC DNA]</scope>
    <source>
        <strain evidence="2 3">11061_1 CR5-6</strain>
    </source>
</reference>
<feature type="compositionally biased region" description="Low complexity" evidence="1">
    <location>
        <begin position="305"/>
        <end position="329"/>
    </location>
</feature>
<evidence type="ECO:0000256" key="1">
    <source>
        <dbReference type="SAM" id="MobiDB-lite"/>
    </source>
</evidence>
<feature type="region of interest" description="Disordered" evidence="1">
    <location>
        <begin position="78"/>
        <end position="122"/>
    </location>
</feature>
<gene>
    <name evidence="2" type="ORF">PHLGIDRAFT_34227</name>
</gene>
<feature type="region of interest" description="Disordered" evidence="1">
    <location>
        <begin position="638"/>
        <end position="664"/>
    </location>
</feature>
<dbReference type="OrthoDB" id="2757526at2759"/>
<keyword evidence="3" id="KW-1185">Reference proteome</keyword>
<evidence type="ECO:0000313" key="3">
    <source>
        <dbReference type="Proteomes" id="UP000053257"/>
    </source>
</evidence>
<dbReference type="STRING" id="745531.A0A0C3PRL4"/>
<feature type="compositionally biased region" description="Low complexity" evidence="1">
    <location>
        <begin position="248"/>
        <end position="270"/>
    </location>
</feature>
<feature type="region of interest" description="Disordered" evidence="1">
    <location>
        <begin position="470"/>
        <end position="570"/>
    </location>
</feature>
<feature type="compositionally biased region" description="Basic and acidic residues" evidence="1">
    <location>
        <begin position="484"/>
        <end position="497"/>
    </location>
</feature>
<feature type="compositionally biased region" description="Basic and acidic residues" evidence="1">
    <location>
        <begin position="525"/>
        <end position="545"/>
    </location>
</feature>
<dbReference type="HOGENOM" id="CLU_396432_0_0_1"/>
<feature type="compositionally biased region" description="Pro residues" evidence="1">
    <location>
        <begin position="88"/>
        <end position="100"/>
    </location>
</feature>
<dbReference type="AlphaFoldDB" id="A0A0C3PRL4"/>
<feature type="region of interest" description="Disordered" evidence="1">
    <location>
        <begin position="1"/>
        <end position="59"/>
    </location>
</feature>
<proteinExistence type="predicted"/>
<dbReference type="EMBL" id="KN840461">
    <property type="protein sequence ID" value="KIP09868.1"/>
    <property type="molecule type" value="Genomic_DNA"/>
</dbReference>
<feature type="region of interest" description="Disordered" evidence="1">
    <location>
        <begin position="291"/>
        <end position="384"/>
    </location>
</feature>
<feature type="compositionally biased region" description="Low complexity" evidence="1">
    <location>
        <begin position="350"/>
        <end position="384"/>
    </location>
</feature>